<keyword evidence="1" id="KW-0430">Lectin</keyword>
<dbReference type="CDD" id="cd03590">
    <property type="entry name" value="CLECT_DC-SIGN_like"/>
    <property type="match status" value="1"/>
</dbReference>
<name>A0A3P8TJI4_AMPPE</name>
<dbReference type="OMA" id="SEIYWFG"/>
<evidence type="ECO:0000313" key="5">
    <source>
        <dbReference type="Proteomes" id="UP000265080"/>
    </source>
</evidence>
<dbReference type="STRING" id="161767.ENSAPEP00000026015"/>
<dbReference type="InterPro" id="IPR050111">
    <property type="entry name" value="C-type_lectin/snaclec_domain"/>
</dbReference>
<dbReference type="SMART" id="SM00034">
    <property type="entry name" value="CLECT"/>
    <property type="match status" value="1"/>
</dbReference>
<dbReference type="PANTHER" id="PTHR22803">
    <property type="entry name" value="MANNOSE, PHOSPHOLIPASE, LECTIN RECEPTOR RELATED"/>
    <property type="match status" value="1"/>
</dbReference>
<evidence type="ECO:0000259" key="3">
    <source>
        <dbReference type="PROSITE" id="PS50041"/>
    </source>
</evidence>
<keyword evidence="5" id="KW-1185">Reference proteome</keyword>
<accession>A0A3P8TJI4</accession>
<dbReference type="GO" id="GO:0030246">
    <property type="term" value="F:carbohydrate binding"/>
    <property type="evidence" value="ECO:0007669"/>
    <property type="project" value="UniProtKB-KW"/>
</dbReference>
<evidence type="ECO:0000313" key="4">
    <source>
        <dbReference type="Ensembl" id="ENSAPEP00000026015.1"/>
    </source>
</evidence>
<dbReference type="InterPro" id="IPR016186">
    <property type="entry name" value="C-type_lectin-like/link_sf"/>
</dbReference>
<organism evidence="4 5">
    <name type="scientific">Amphiprion percula</name>
    <name type="common">Orange clownfish</name>
    <name type="synonym">Lutjanus percula</name>
    <dbReference type="NCBI Taxonomy" id="161767"/>
    <lineage>
        <taxon>Eukaryota</taxon>
        <taxon>Metazoa</taxon>
        <taxon>Chordata</taxon>
        <taxon>Craniata</taxon>
        <taxon>Vertebrata</taxon>
        <taxon>Euteleostomi</taxon>
        <taxon>Actinopterygii</taxon>
        <taxon>Neopterygii</taxon>
        <taxon>Teleostei</taxon>
        <taxon>Neoteleostei</taxon>
        <taxon>Acanthomorphata</taxon>
        <taxon>Ovalentaria</taxon>
        <taxon>Pomacentridae</taxon>
        <taxon>Amphiprion</taxon>
    </lineage>
</organism>
<proteinExistence type="predicted"/>
<dbReference type="SUPFAM" id="SSF56436">
    <property type="entry name" value="C-type lectin-like"/>
    <property type="match status" value="1"/>
</dbReference>
<evidence type="ECO:0000256" key="2">
    <source>
        <dbReference type="ARBA" id="ARBA00023157"/>
    </source>
</evidence>
<dbReference type="InterPro" id="IPR016187">
    <property type="entry name" value="CTDL_fold"/>
</dbReference>
<keyword evidence="2" id="KW-1015">Disulfide bond</keyword>
<reference evidence="4 5" key="1">
    <citation type="submission" date="2018-03" db="EMBL/GenBank/DDBJ databases">
        <title>Finding Nemo's genes: A chromosome-scale reference assembly of the genome of the orange clownfish Amphiprion percula.</title>
        <authorList>
            <person name="Lehmann R."/>
        </authorList>
    </citation>
    <scope>NUCLEOTIDE SEQUENCE</scope>
</reference>
<feature type="domain" description="C-type lectin" evidence="3">
    <location>
        <begin position="38"/>
        <end position="165"/>
    </location>
</feature>
<reference evidence="4" key="3">
    <citation type="submission" date="2025-09" db="UniProtKB">
        <authorList>
            <consortium name="Ensembl"/>
        </authorList>
    </citation>
    <scope>IDENTIFICATION</scope>
</reference>
<dbReference type="PROSITE" id="PS00615">
    <property type="entry name" value="C_TYPE_LECTIN_1"/>
    <property type="match status" value="1"/>
</dbReference>
<dbReference type="InterPro" id="IPR018378">
    <property type="entry name" value="C-type_lectin_CS"/>
</dbReference>
<dbReference type="PROSITE" id="PS50041">
    <property type="entry name" value="C_TYPE_LECTIN_2"/>
    <property type="match status" value="1"/>
</dbReference>
<dbReference type="Ensembl" id="ENSAPET00000026698.1">
    <property type="protein sequence ID" value="ENSAPEP00000026015.1"/>
    <property type="gene ID" value="ENSAPEG00000018496.1"/>
</dbReference>
<dbReference type="Gene3D" id="3.10.100.10">
    <property type="entry name" value="Mannose-Binding Protein A, subunit A"/>
    <property type="match status" value="1"/>
</dbReference>
<dbReference type="AlphaFoldDB" id="A0A3P8TJI4"/>
<dbReference type="GeneTree" id="ENSGT01030000234575"/>
<protein>
    <recommendedName>
        <fullName evidence="3">C-type lectin domain-containing protein</fullName>
    </recommendedName>
</protein>
<dbReference type="Proteomes" id="UP000265080">
    <property type="component" value="Chromosome 16"/>
</dbReference>
<dbReference type="InterPro" id="IPR033989">
    <property type="entry name" value="CD209-like_CTLD"/>
</dbReference>
<dbReference type="Pfam" id="PF00059">
    <property type="entry name" value="Lectin_C"/>
    <property type="match status" value="1"/>
</dbReference>
<reference evidence="4" key="2">
    <citation type="submission" date="2025-08" db="UniProtKB">
        <authorList>
            <consortium name="Ensembl"/>
        </authorList>
    </citation>
    <scope>IDENTIFICATION</scope>
</reference>
<sequence length="189" mass="21731">VIFTIKLKPTLLLLCGILMYIFSIFSAHSQCLEGWRDYEGKCYFFSTDTKTWTEANAFCSEQNSDLMSIQDVHERVRNSNTNDVAAINVFLSFHIFWIGLNDHVVEGVYEWSDGSPFIEYLQYWMPGQPDNWGDEPGEDCGQVVGSSFGQWNDENCNVKRKYICKHINGKSMSMHTIKFVLLSLQLLGQ</sequence>
<dbReference type="InterPro" id="IPR001304">
    <property type="entry name" value="C-type_lectin-like"/>
</dbReference>
<evidence type="ECO:0000256" key="1">
    <source>
        <dbReference type="ARBA" id="ARBA00022734"/>
    </source>
</evidence>